<dbReference type="GO" id="GO:0016874">
    <property type="term" value="F:ligase activity"/>
    <property type="evidence" value="ECO:0007669"/>
    <property type="project" value="UniProtKB-KW"/>
</dbReference>
<reference evidence="2 3" key="1">
    <citation type="journal article" date="2020" name="Int. J. Syst. Evol. Microbiol.">
        <title>Description of Erysipelothrix piscisicarius sp. nov., an emergent fish pathogen, and assessment of virulence using a tiger barb (Puntigrus tetrazona) infection model.</title>
        <authorList>
            <person name="Pomaranski E.K."/>
            <person name="Griffin M.J."/>
            <person name="Camus A.C."/>
            <person name="Armwood A.R."/>
            <person name="Shelley J."/>
            <person name="Waldbieser G.C."/>
            <person name="LaFrentz B.R."/>
            <person name="Garcia J.C."/>
            <person name="Yanong R."/>
            <person name="Soto E."/>
        </authorList>
    </citation>
    <scope>NUCLEOTIDE SEQUENCE [LARGE SCALE GENOMIC DNA]</scope>
    <source>
        <strain evidence="2 3">15TAL0474</strain>
    </source>
</reference>
<evidence type="ECO:0000259" key="1">
    <source>
        <dbReference type="Pfam" id="PF04127"/>
    </source>
</evidence>
<dbReference type="AlphaFoldDB" id="A0A451ENT6"/>
<feature type="domain" description="DNA/pantothenate metabolism flavoprotein C-terminal" evidence="1">
    <location>
        <begin position="6"/>
        <end position="103"/>
    </location>
</feature>
<dbReference type="Pfam" id="PF04127">
    <property type="entry name" value="DFP"/>
    <property type="match status" value="2"/>
</dbReference>
<dbReference type="EMBL" id="CP034234">
    <property type="protein sequence ID" value="AZK43560.1"/>
    <property type="molecule type" value="Genomic_DNA"/>
</dbReference>
<keyword evidence="3" id="KW-1185">Reference proteome</keyword>
<dbReference type="SUPFAM" id="SSF102645">
    <property type="entry name" value="CoaB-like"/>
    <property type="match status" value="1"/>
</dbReference>
<protein>
    <submittedName>
        <fullName evidence="2">Phosphopantothenate--cysteine ligase</fullName>
    </submittedName>
</protein>
<dbReference type="InterPro" id="IPR007085">
    <property type="entry name" value="DNA/pantothenate-metab_flavo_C"/>
</dbReference>
<dbReference type="RefSeq" id="WP_125163781.1">
    <property type="nucleotide sequence ID" value="NZ_CP034234.1"/>
</dbReference>
<keyword evidence="2" id="KW-0436">Ligase</keyword>
<accession>A0A451ENT6</accession>
<organism evidence="2 3">
    <name type="scientific">Erysipelothrix piscisicarius</name>
    <dbReference type="NCBI Taxonomy" id="2485784"/>
    <lineage>
        <taxon>Bacteria</taxon>
        <taxon>Bacillati</taxon>
        <taxon>Bacillota</taxon>
        <taxon>Erysipelotrichia</taxon>
        <taxon>Erysipelotrichales</taxon>
        <taxon>Erysipelotrichaceae</taxon>
        <taxon>Erysipelothrix</taxon>
    </lineage>
</organism>
<dbReference type="KEGG" id="eri:EEI45_00980"/>
<feature type="domain" description="DNA/pantothenate metabolism flavoprotein C-terminal" evidence="1">
    <location>
        <begin position="137"/>
        <end position="244"/>
    </location>
</feature>
<evidence type="ECO:0000313" key="3">
    <source>
        <dbReference type="Proteomes" id="UP000278804"/>
    </source>
</evidence>
<gene>
    <name evidence="2" type="ORF">EEI45_00980</name>
</gene>
<name>A0A451ENT6_9FIRM</name>
<dbReference type="Gene3D" id="3.40.50.10300">
    <property type="entry name" value="CoaB-like"/>
    <property type="match status" value="1"/>
</dbReference>
<dbReference type="GO" id="GO:0015937">
    <property type="term" value="P:coenzyme A biosynthetic process"/>
    <property type="evidence" value="ECO:0007669"/>
    <property type="project" value="UniProtKB-ARBA"/>
</dbReference>
<proteinExistence type="predicted"/>
<evidence type="ECO:0000313" key="2">
    <source>
        <dbReference type="EMBL" id="AZK43560.1"/>
    </source>
</evidence>
<dbReference type="Proteomes" id="UP000278804">
    <property type="component" value="Chromosome"/>
</dbReference>
<sequence>MKTNFNVCITSGGTSEPIDTVRRITNTSTGRLGSKIADAFIEAGANVYYVYARGSALPTLSCRQFEVDTVASVSRVLTHIFDTVSFDVMIHAMAISDYEVDAITSLDRMTSNVFEFLQQNPQPTKEDIRQVLLDSKEPMSGKISSSNKNLVLTLKQTQKVINQLKLKQPDVFLVGFKLLSNTNLESLKIAAESQINQAGSDLVVANRLEDIHHSEHIAYFIDKTGLIHQAHTKEAIASSLVQLVYTQSQESI</sequence>
<dbReference type="InterPro" id="IPR035929">
    <property type="entry name" value="CoaB-like_sf"/>
</dbReference>